<evidence type="ECO:0000256" key="3">
    <source>
        <dbReference type="ARBA" id="ARBA00022448"/>
    </source>
</evidence>
<comment type="caution">
    <text evidence="11">The sequence shown here is derived from an EMBL/GenBank/DDBJ whole genome shotgun (WGS) entry which is preliminary data.</text>
</comment>
<dbReference type="SUPFAM" id="SSF103506">
    <property type="entry name" value="Mitochondrial carrier"/>
    <property type="match status" value="2"/>
</dbReference>
<evidence type="ECO:0000256" key="4">
    <source>
        <dbReference type="ARBA" id="ARBA00022692"/>
    </source>
</evidence>
<dbReference type="Pfam" id="PF00153">
    <property type="entry name" value="Mito_carr"/>
    <property type="match status" value="1"/>
</dbReference>
<dbReference type="InterPro" id="IPR023395">
    <property type="entry name" value="MCP_dom_sf"/>
</dbReference>
<dbReference type="AlphaFoldDB" id="A0A286UFU7"/>
<gene>
    <name evidence="11" type="ORF">PNOK_0534400</name>
</gene>
<evidence type="ECO:0000256" key="8">
    <source>
        <dbReference type="PROSITE-ProRule" id="PRU00282"/>
    </source>
</evidence>
<dbReference type="Gene3D" id="1.50.40.10">
    <property type="entry name" value="Mitochondrial carrier domain"/>
    <property type="match status" value="1"/>
</dbReference>
<evidence type="ECO:0000256" key="5">
    <source>
        <dbReference type="ARBA" id="ARBA00022737"/>
    </source>
</evidence>
<organism evidence="11 12">
    <name type="scientific">Pyrrhoderma noxium</name>
    <dbReference type="NCBI Taxonomy" id="2282107"/>
    <lineage>
        <taxon>Eukaryota</taxon>
        <taxon>Fungi</taxon>
        <taxon>Dikarya</taxon>
        <taxon>Basidiomycota</taxon>
        <taxon>Agaricomycotina</taxon>
        <taxon>Agaricomycetes</taxon>
        <taxon>Hymenochaetales</taxon>
        <taxon>Hymenochaetaceae</taxon>
        <taxon>Pyrrhoderma</taxon>
    </lineage>
</organism>
<dbReference type="GO" id="GO:0055085">
    <property type="term" value="P:transmembrane transport"/>
    <property type="evidence" value="ECO:0007669"/>
    <property type="project" value="InterPro"/>
</dbReference>
<evidence type="ECO:0000256" key="9">
    <source>
        <dbReference type="RuleBase" id="RU000488"/>
    </source>
</evidence>
<evidence type="ECO:0000256" key="2">
    <source>
        <dbReference type="ARBA" id="ARBA00006375"/>
    </source>
</evidence>
<dbReference type="OrthoDB" id="21292at2759"/>
<dbReference type="PROSITE" id="PS50920">
    <property type="entry name" value="SOLCAR"/>
    <property type="match status" value="1"/>
</dbReference>
<feature type="transmembrane region" description="Helical" evidence="10">
    <location>
        <begin position="307"/>
        <end position="324"/>
    </location>
</feature>
<dbReference type="Proteomes" id="UP000217199">
    <property type="component" value="Unassembled WGS sequence"/>
</dbReference>
<reference evidence="11 12" key="1">
    <citation type="journal article" date="2017" name="Mol. Ecol.">
        <title>Comparative and population genomic landscape of Phellinus noxius: A hypervariable fungus causing root rot in trees.</title>
        <authorList>
            <person name="Chung C.L."/>
            <person name="Lee T.J."/>
            <person name="Akiba M."/>
            <person name="Lee H.H."/>
            <person name="Kuo T.H."/>
            <person name="Liu D."/>
            <person name="Ke H.M."/>
            <person name="Yokoi T."/>
            <person name="Roa M.B."/>
            <person name="Lu M.J."/>
            <person name="Chang Y.Y."/>
            <person name="Ann P.J."/>
            <person name="Tsai J.N."/>
            <person name="Chen C.Y."/>
            <person name="Tzean S.S."/>
            <person name="Ota Y."/>
            <person name="Hattori T."/>
            <person name="Sahashi N."/>
            <person name="Liou R.F."/>
            <person name="Kikuchi T."/>
            <person name="Tsai I.J."/>
        </authorList>
    </citation>
    <scope>NUCLEOTIDE SEQUENCE [LARGE SCALE GENOMIC DNA]</scope>
    <source>
        <strain evidence="11 12">FFPRI411160</strain>
    </source>
</reference>
<keyword evidence="3 9" id="KW-0813">Transport</keyword>
<dbReference type="EMBL" id="NBII01000005">
    <property type="protein sequence ID" value="PAV18502.1"/>
    <property type="molecule type" value="Genomic_DNA"/>
</dbReference>
<dbReference type="GO" id="GO:0016020">
    <property type="term" value="C:membrane"/>
    <property type="evidence" value="ECO:0007669"/>
    <property type="project" value="UniProtKB-SubCell"/>
</dbReference>
<keyword evidence="7 8" id="KW-0472">Membrane</keyword>
<dbReference type="InParanoid" id="A0A286UFU7"/>
<proteinExistence type="inferred from homology"/>
<feature type="transmembrane region" description="Helical" evidence="10">
    <location>
        <begin position="223"/>
        <end position="243"/>
    </location>
</feature>
<evidence type="ECO:0000256" key="7">
    <source>
        <dbReference type="ARBA" id="ARBA00023136"/>
    </source>
</evidence>
<feature type="transmembrane region" description="Helical" evidence="10">
    <location>
        <begin position="6"/>
        <end position="33"/>
    </location>
</feature>
<keyword evidence="5" id="KW-0677">Repeat</keyword>
<evidence type="ECO:0000256" key="1">
    <source>
        <dbReference type="ARBA" id="ARBA00004141"/>
    </source>
</evidence>
<feature type="transmembrane region" description="Helical" evidence="10">
    <location>
        <begin position="174"/>
        <end position="193"/>
    </location>
</feature>
<protein>
    <submittedName>
        <fullName evidence="11">Mitochondrial carrier</fullName>
    </submittedName>
</protein>
<sequence length="325" mass="36222">MDSEGGAITFGFMFVLSLAFSFAVAVPLAGALVRFRANYTPKGLQLDGEGGVQPHTGPVVNSYFAMLLRIKRLEGWSGLYKGFMPSLLSSLIIIAFIAVLPGTPLAHSGGHKKYTAPVEGIWNRLAFSFFMMTISLPVTIITNRSITTPYKLPWLNGLYSLRVLLTDTERRKPWILFFTPGLLLSEVLRLAYIDLFMDPLRLVILPRTSEDSIISQNISFIRLSLYIILTIISTAVICPLEVISTRLSIQRNHASSGFAAVSQEEETNEVVYAASEEDVIGLRNEDDPYTGLVDCAKRILNEEGYSTLFRAWWLVLIPLLMLMFS</sequence>
<comment type="subcellular location">
    <subcellularLocation>
        <location evidence="1">Membrane</location>
        <topology evidence="1">Multi-pass membrane protein</topology>
    </subcellularLocation>
</comment>
<keyword evidence="4 8" id="KW-0812">Transmembrane</keyword>
<dbReference type="InterPro" id="IPR044712">
    <property type="entry name" value="SLC25A32-like"/>
</dbReference>
<keyword evidence="6 10" id="KW-1133">Transmembrane helix</keyword>
<evidence type="ECO:0000256" key="6">
    <source>
        <dbReference type="ARBA" id="ARBA00022989"/>
    </source>
</evidence>
<comment type="similarity">
    <text evidence="2 9">Belongs to the mitochondrial carrier (TC 2.A.29) family.</text>
</comment>
<dbReference type="GO" id="GO:0006862">
    <property type="term" value="P:nucleotide transport"/>
    <property type="evidence" value="ECO:0007669"/>
    <property type="project" value="InterPro"/>
</dbReference>
<dbReference type="InterPro" id="IPR018108">
    <property type="entry name" value="MCP_transmembrane"/>
</dbReference>
<accession>A0A286UFU7</accession>
<feature type="transmembrane region" description="Helical" evidence="10">
    <location>
        <begin position="79"/>
        <end position="101"/>
    </location>
</feature>
<feature type="transmembrane region" description="Helical" evidence="10">
    <location>
        <begin position="121"/>
        <end position="141"/>
    </location>
</feature>
<keyword evidence="12" id="KW-1185">Reference proteome</keyword>
<name>A0A286UFU7_9AGAM</name>
<dbReference type="PANTHER" id="PTHR45683">
    <property type="entry name" value="MITOCHONDRIAL NICOTINAMIDE ADENINE DINUCLEOTIDE TRANSPORTER 1-RELATED-RELATED"/>
    <property type="match status" value="1"/>
</dbReference>
<evidence type="ECO:0000313" key="11">
    <source>
        <dbReference type="EMBL" id="PAV18502.1"/>
    </source>
</evidence>
<feature type="repeat" description="Solcar" evidence="8">
    <location>
        <begin position="5"/>
        <end position="107"/>
    </location>
</feature>
<dbReference type="STRING" id="2282107.A0A286UFU7"/>
<evidence type="ECO:0000256" key="10">
    <source>
        <dbReference type="SAM" id="Phobius"/>
    </source>
</evidence>
<evidence type="ECO:0000313" key="12">
    <source>
        <dbReference type="Proteomes" id="UP000217199"/>
    </source>
</evidence>